<dbReference type="Proteomes" id="UP000308652">
    <property type="component" value="Unassembled WGS sequence"/>
</dbReference>
<organism evidence="2 3">
    <name type="scientific">Crucibulum laeve</name>
    <dbReference type="NCBI Taxonomy" id="68775"/>
    <lineage>
        <taxon>Eukaryota</taxon>
        <taxon>Fungi</taxon>
        <taxon>Dikarya</taxon>
        <taxon>Basidiomycota</taxon>
        <taxon>Agaricomycotina</taxon>
        <taxon>Agaricomycetes</taxon>
        <taxon>Agaricomycetidae</taxon>
        <taxon>Agaricales</taxon>
        <taxon>Agaricineae</taxon>
        <taxon>Nidulariaceae</taxon>
        <taxon>Crucibulum</taxon>
    </lineage>
</organism>
<keyword evidence="1" id="KW-1133">Transmembrane helix</keyword>
<proteinExistence type="predicted"/>
<name>A0A5C3LT46_9AGAR</name>
<evidence type="ECO:0000313" key="3">
    <source>
        <dbReference type="Proteomes" id="UP000308652"/>
    </source>
</evidence>
<sequence length="103" mass="12118">MSPLRRIWARFSKYNRMSLYLFSAFGVLCAHIDIFLSLYDPRLVHCSYLIGILRAYTWVSDHTIRNYWMENNAALKYQRFESGLVVAGHSVAFSYSLSYSIYN</sequence>
<keyword evidence="1" id="KW-0812">Transmembrane</keyword>
<keyword evidence="1" id="KW-0472">Membrane</keyword>
<reference evidence="2 3" key="1">
    <citation type="journal article" date="2019" name="Nat. Ecol. Evol.">
        <title>Megaphylogeny resolves global patterns of mushroom evolution.</title>
        <authorList>
            <person name="Varga T."/>
            <person name="Krizsan K."/>
            <person name="Foldi C."/>
            <person name="Dima B."/>
            <person name="Sanchez-Garcia M."/>
            <person name="Sanchez-Ramirez S."/>
            <person name="Szollosi G.J."/>
            <person name="Szarkandi J.G."/>
            <person name="Papp V."/>
            <person name="Albert L."/>
            <person name="Andreopoulos W."/>
            <person name="Angelini C."/>
            <person name="Antonin V."/>
            <person name="Barry K.W."/>
            <person name="Bougher N.L."/>
            <person name="Buchanan P."/>
            <person name="Buyck B."/>
            <person name="Bense V."/>
            <person name="Catcheside P."/>
            <person name="Chovatia M."/>
            <person name="Cooper J."/>
            <person name="Damon W."/>
            <person name="Desjardin D."/>
            <person name="Finy P."/>
            <person name="Geml J."/>
            <person name="Haridas S."/>
            <person name="Hughes K."/>
            <person name="Justo A."/>
            <person name="Karasinski D."/>
            <person name="Kautmanova I."/>
            <person name="Kiss B."/>
            <person name="Kocsube S."/>
            <person name="Kotiranta H."/>
            <person name="LaButti K.M."/>
            <person name="Lechner B.E."/>
            <person name="Liimatainen K."/>
            <person name="Lipzen A."/>
            <person name="Lukacs Z."/>
            <person name="Mihaltcheva S."/>
            <person name="Morgado L.N."/>
            <person name="Niskanen T."/>
            <person name="Noordeloos M.E."/>
            <person name="Ohm R.A."/>
            <person name="Ortiz-Santana B."/>
            <person name="Ovrebo C."/>
            <person name="Racz N."/>
            <person name="Riley R."/>
            <person name="Savchenko A."/>
            <person name="Shiryaev A."/>
            <person name="Soop K."/>
            <person name="Spirin V."/>
            <person name="Szebenyi C."/>
            <person name="Tomsovsky M."/>
            <person name="Tulloss R.E."/>
            <person name="Uehling J."/>
            <person name="Grigoriev I.V."/>
            <person name="Vagvolgyi C."/>
            <person name="Papp T."/>
            <person name="Martin F.M."/>
            <person name="Miettinen O."/>
            <person name="Hibbett D.S."/>
            <person name="Nagy L.G."/>
        </authorList>
    </citation>
    <scope>NUCLEOTIDE SEQUENCE [LARGE SCALE GENOMIC DNA]</scope>
    <source>
        <strain evidence="2 3">CBS 166.37</strain>
    </source>
</reference>
<feature type="transmembrane region" description="Helical" evidence="1">
    <location>
        <begin position="20"/>
        <end position="39"/>
    </location>
</feature>
<gene>
    <name evidence="2" type="ORF">BDQ12DRAFT_258783</name>
</gene>
<evidence type="ECO:0000313" key="2">
    <source>
        <dbReference type="EMBL" id="TFK36100.1"/>
    </source>
</evidence>
<keyword evidence="3" id="KW-1185">Reference proteome</keyword>
<protein>
    <submittedName>
        <fullName evidence="2">Uncharacterized protein</fullName>
    </submittedName>
</protein>
<dbReference type="EMBL" id="ML213616">
    <property type="protein sequence ID" value="TFK36100.1"/>
    <property type="molecule type" value="Genomic_DNA"/>
</dbReference>
<accession>A0A5C3LT46</accession>
<evidence type="ECO:0000256" key="1">
    <source>
        <dbReference type="SAM" id="Phobius"/>
    </source>
</evidence>
<dbReference type="AlphaFoldDB" id="A0A5C3LT46"/>